<comment type="similarity">
    <text evidence="2">Belongs to the endoribonuclease YbeY family.</text>
</comment>
<keyword evidence="8" id="KW-1133">Transmembrane helix</keyword>
<evidence type="ECO:0000256" key="2">
    <source>
        <dbReference type="ARBA" id="ARBA00010875"/>
    </source>
</evidence>
<keyword evidence="8" id="KW-0472">Membrane</keyword>
<dbReference type="GO" id="GO:0004519">
    <property type="term" value="F:endonuclease activity"/>
    <property type="evidence" value="ECO:0007669"/>
    <property type="project" value="UniProtKB-KW"/>
</dbReference>
<dbReference type="SUPFAM" id="SSF55486">
    <property type="entry name" value="Metalloproteases ('zincins'), catalytic domain"/>
    <property type="match status" value="1"/>
</dbReference>
<sequence>MSVVIKNLQKNAVLNIWLVRKDIHLLRSIMGLYSFDVGVIFLSRRRMKQLNYKYRSKEESTDILSFPFHTALVDNGGNMNTEEKNLGDIFLCPESIKSKYSIDDDKLRQVLVPLIAHGLCHLCGYVHETDAQWHRMNEKESEILRLFSEKTKRNFAPL</sequence>
<evidence type="ECO:0000256" key="7">
    <source>
        <dbReference type="ARBA" id="ARBA00022833"/>
    </source>
</evidence>
<reference evidence="9" key="1">
    <citation type="submission" date="2021-01" db="UniProtKB">
        <authorList>
            <consortium name="EnsemblMetazoa"/>
        </authorList>
    </citation>
    <scope>IDENTIFICATION</scope>
</reference>
<dbReference type="OrthoDB" id="27226at2759"/>
<dbReference type="GeneID" id="136817014"/>
<dbReference type="GO" id="GO:0004222">
    <property type="term" value="F:metalloendopeptidase activity"/>
    <property type="evidence" value="ECO:0007669"/>
    <property type="project" value="InterPro"/>
</dbReference>
<dbReference type="GO" id="GO:0006364">
    <property type="term" value="P:rRNA processing"/>
    <property type="evidence" value="ECO:0007669"/>
    <property type="project" value="InterPro"/>
</dbReference>
<protein>
    <submittedName>
        <fullName evidence="9">Uncharacterized protein</fullName>
    </submittedName>
</protein>
<dbReference type="EnsemblMetazoa" id="CLYHEMT016582.1">
    <property type="protein sequence ID" value="CLYHEMP016582.1"/>
    <property type="gene ID" value="CLYHEMG016582"/>
</dbReference>
<dbReference type="Proteomes" id="UP000594262">
    <property type="component" value="Unplaced"/>
</dbReference>
<organism evidence="9 10">
    <name type="scientific">Clytia hemisphaerica</name>
    <dbReference type="NCBI Taxonomy" id="252671"/>
    <lineage>
        <taxon>Eukaryota</taxon>
        <taxon>Metazoa</taxon>
        <taxon>Cnidaria</taxon>
        <taxon>Hydrozoa</taxon>
        <taxon>Hydroidolina</taxon>
        <taxon>Leptothecata</taxon>
        <taxon>Obeliida</taxon>
        <taxon>Clytiidae</taxon>
        <taxon>Clytia</taxon>
    </lineage>
</organism>
<dbReference type="RefSeq" id="XP_066929458.1">
    <property type="nucleotide sequence ID" value="XM_067073357.1"/>
</dbReference>
<evidence type="ECO:0000256" key="1">
    <source>
        <dbReference type="ARBA" id="ARBA00001947"/>
    </source>
</evidence>
<dbReference type="PANTHER" id="PTHR46986:SF1">
    <property type="entry name" value="ENDORIBONUCLEASE YBEY, CHLOROPLASTIC"/>
    <property type="match status" value="1"/>
</dbReference>
<evidence type="ECO:0000256" key="8">
    <source>
        <dbReference type="SAM" id="Phobius"/>
    </source>
</evidence>
<keyword evidence="3" id="KW-0540">Nuclease</keyword>
<evidence type="ECO:0000256" key="6">
    <source>
        <dbReference type="ARBA" id="ARBA00022801"/>
    </source>
</evidence>
<name>A0A7M5X250_9CNID</name>
<dbReference type="InterPro" id="IPR023091">
    <property type="entry name" value="MetalPrtase_cat_dom_sf_prd"/>
</dbReference>
<keyword evidence="10" id="KW-1185">Reference proteome</keyword>
<keyword evidence="4" id="KW-0479">Metal-binding</keyword>
<dbReference type="AlphaFoldDB" id="A0A7M5X250"/>
<keyword evidence="5" id="KW-0255">Endonuclease</keyword>
<comment type="cofactor">
    <cofactor evidence="1">
        <name>Zn(2+)</name>
        <dbReference type="ChEBI" id="CHEBI:29105"/>
    </cofactor>
</comment>
<evidence type="ECO:0000256" key="4">
    <source>
        <dbReference type="ARBA" id="ARBA00022723"/>
    </source>
</evidence>
<keyword evidence="6" id="KW-0378">Hydrolase</keyword>
<evidence type="ECO:0000313" key="9">
    <source>
        <dbReference type="EnsemblMetazoa" id="CLYHEMP016582.1"/>
    </source>
</evidence>
<keyword evidence="8" id="KW-0812">Transmembrane</keyword>
<dbReference type="Gene3D" id="3.40.390.30">
    <property type="entry name" value="Metalloproteases ('zincins'), catalytic domain"/>
    <property type="match status" value="1"/>
</dbReference>
<dbReference type="GO" id="GO:0046872">
    <property type="term" value="F:metal ion binding"/>
    <property type="evidence" value="ECO:0007669"/>
    <property type="project" value="UniProtKB-KW"/>
</dbReference>
<accession>A0A7M5X250</accession>
<feature type="transmembrane region" description="Helical" evidence="8">
    <location>
        <begin position="25"/>
        <end position="43"/>
    </location>
</feature>
<dbReference type="NCBIfam" id="TIGR00043">
    <property type="entry name" value="rRNA maturation RNase YbeY"/>
    <property type="match status" value="1"/>
</dbReference>
<dbReference type="Pfam" id="PF02130">
    <property type="entry name" value="YbeY"/>
    <property type="match status" value="1"/>
</dbReference>
<evidence type="ECO:0000313" key="10">
    <source>
        <dbReference type="Proteomes" id="UP000594262"/>
    </source>
</evidence>
<keyword evidence="7" id="KW-0862">Zinc</keyword>
<evidence type="ECO:0000256" key="3">
    <source>
        <dbReference type="ARBA" id="ARBA00022722"/>
    </source>
</evidence>
<dbReference type="PANTHER" id="PTHR46986">
    <property type="entry name" value="ENDORIBONUCLEASE YBEY, CHLOROPLASTIC"/>
    <property type="match status" value="1"/>
</dbReference>
<dbReference type="HAMAP" id="MF_00009">
    <property type="entry name" value="Endoribonucl_YbeY"/>
    <property type="match status" value="1"/>
</dbReference>
<dbReference type="InterPro" id="IPR002036">
    <property type="entry name" value="YbeY"/>
</dbReference>
<evidence type="ECO:0000256" key="5">
    <source>
        <dbReference type="ARBA" id="ARBA00022759"/>
    </source>
</evidence>
<proteinExistence type="inferred from homology"/>